<keyword evidence="1" id="KW-0808">Transferase</keyword>
<gene>
    <name evidence="1" type="ORF">GRJ2_000315300</name>
</gene>
<dbReference type="PANTHER" id="PTHR12844:SF21">
    <property type="entry name" value="CONNECTOR ENHANCER OF KINASE SUPPRESSOR OF RAS 2"/>
    <property type="match status" value="1"/>
</dbReference>
<evidence type="ECO:0000313" key="1">
    <source>
        <dbReference type="EMBL" id="GAB0178500.1"/>
    </source>
</evidence>
<keyword evidence="1" id="KW-0418">Kinase</keyword>
<dbReference type="EMBL" id="BAAFJT010000001">
    <property type="protein sequence ID" value="GAB0178500.1"/>
    <property type="molecule type" value="Genomic_DNA"/>
</dbReference>
<name>A0ABC9W0B8_GRUJA</name>
<sequence>MTRHSKATIINIILNAVSPLLGRDPIPYHLLQQDAPRASFPCNNEVTSMFNCNTRDVISDIETIEEKPADSLQDLYRALEQASLSPLGEHRISTKLEYKKSFIKRCSDPVVNEKLHQLRILKSTLKAREGEVAIIDKVLDNPALTSRDFQEWKQMYLDLFVDIYQSSTPRDSVNGSSEADALIASLAHTHSYIETHV</sequence>
<proteinExistence type="predicted"/>
<protein>
    <submittedName>
        <fullName evidence="1">Connector enhancer of kinase suppressor of ras 2</fullName>
    </submittedName>
</protein>
<accession>A0ABC9W0B8</accession>
<reference evidence="1 2" key="1">
    <citation type="submission" date="2024-06" db="EMBL/GenBank/DDBJ databases">
        <title>The draft genome of Grus japonensis, version 3.</title>
        <authorList>
            <person name="Nabeshima K."/>
            <person name="Suzuki S."/>
            <person name="Onuma M."/>
        </authorList>
    </citation>
    <scope>NUCLEOTIDE SEQUENCE [LARGE SCALE GENOMIC DNA]</scope>
    <source>
        <strain evidence="1 2">451A</strain>
    </source>
</reference>
<dbReference type="AlphaFoldDB" id="A0ABC9W0B8"/>
<dbReference type="Proteomes" id="UP001623348">
    <property type="component" value="Unassembled WGS sequence"/>
</dbReference>
<organism evidence="1 2">
    <name type="scientific">Grus japonensis</name>
    <name type="common">Japanese crane</name>
    <name type="synonym">Red-crowned crane</name>
    <dbReference type="NCBI Taxonomy" id="30415"/>
    <lineage>
        <taxon>Eukaryota</taxon>
        <taxon>Metazoa</taxon>
        <taxon>Chordata</taxon>
        <taxon>Craniata</taxon>
        <taxon>Vertebrata</taxon>
        <taxon>Euteleostomi</taxon>
        <taxon>Archelosauria</taxon>
        <taxon>Archosauria</taxon>
        <taxon>Dinosauria</taxon>
        <taxon>Saurischia</taxon>
        <taxon>Theropoda</taxon>
        <taxon>Coelurosauria</taxon>
        <taxon>Aves</taxon>
        <taxon>Neognathae</taxon>
        <taxon>Neoaves</taxon>
        <taxon>Gruiformes</taxon>
        <taxon>Gruidae</taxon>
        <taxon>Grus</taxon>
    </lineage>
</organism>
<dbReference type="PANTHER" id="PTHR12844">
    <property type="entry name" value="CONNECTOR ENCHANCER OF KINASE SUPPRESSOR OF RAS"/>
    <property type="match status" value="1"/>
</dbReference>
<keyword evidence="2" id="KW-1185">Reference proteome</keyword>
<dbReference type="GO" id="GO:0016301">
    <property type="term" value="F:kinase activity"/>
    <property type="evidence" value="ECO:0007669"/>
    <property type="project" value="UniProtKB-KW"/>
</dbReference>
<evidence type="ECO:0000313" key="2">
    <source>
        <dbReference type="Proteomes" id="UP001623348"/>
    </source>
</evidence>
<comment type="caution">
    <text evidence="1">The sequence shown here is derived from an EMBL/GenBank/DDBJ whole genome shotgun (WGS) entry which is preliminary data.</text>
</comment>
<dbReference type="InterPro" id="IPR051566">
    <property type="entry name" value="CNKSR"/>
</dbReference>